<evidence type="ECO:0000256" key="3">
    <source>
        <dbReference type="ARBA" id="ARBA00022475"/>
    </source>
</evidence>
<feature type="binding site" evidence="10">
    <location>
        <position position="86"/>
    </location>
    <ligand>
        <name>Mg(2+)</name>
        <dbReference type="ChEBI" id="CHEBI:18420"/>
        <label>1</label>
        <note>catalytic</note>
    </ligand>
</feature>
<evidence type="ECO:0000256" key="1">
    <source>
        <dbReference type="ARBA" id="ARBA00001625"/>
    </source>
</evidence>
<evidence type="ECO:0000256" key="5">
    <source>
        <dbReference type="ARBA" id="ARBA00022723"/>
    </source>
</evidence>
<evidence type="ECO:0000256" key="9">
    <source>
        <dbReference type="HAMAP-Rule" id="MF_02095"/>
    </source>
</evidence>
<dbReference type="GO" id="GO:0008441">
    <property type="term" value="F:3'(2'),5'-bisphosphate nucleotidase activity"/>
    <property type="evidence" value="ECO:0007669"/>
    <property type="project" value="UniProtKB-UniRule"/>
</dbReference>
<feature type="binding site" evidence="10">
    <location>
        <position position="206"/>
    </location>
    <ligand>
        <name>Mg(2+)</name>
        <dbReference type="ChEBI" id="CHEBI:18420"/>
        <label>1</label>
        <note>catalytic</note>
    </ligand>
</feature>
<evidence type="ECO:0000313" key="12">
    <source>
        <dbReference type="Proteomes" id="UP000294364"/>
    </source>
</evidence>
<protein>
    <recommendedName>
        <fullName evidence="9">3'(2'),5'-bisphosphate nucleotidase CysQ</fullName>
        <ecNumber evidence="9">3.1.3.7</ecNumber>
    </recommendedName>
    <alternativeName>
        <fullName evidence="9">3'(2'),5-bisphosphonucleoside 3'(2')-phosphohydrolase</fullName>
    </alternativeName>
    <alternativeName>
        <fullName evidence="9">3'-phosphoadenosine 5'-phosphate phosphatase</fullName>
        <shortName evidence="9">PAP phosphatase</shortName>
    </alternativeName>
</protein>
<dbReference type="SUPFAM" id="SSF56655">
    <property type="entry name" value="Carbohydrate phosphatase"/>
    <property type="match status" value="1"/>
</dbReference>
<feature type="binding site" evidence="10">
    <location>
        <position position="85"/>
    </location>
    <ligand>
        <name>Mg(2+)</name>
        <dbReference type="ChEBI" id="CHEBI:18420"/>
        <label>1</label>
        <note>catalytic</note>
    </ligand>
</feature>
<dbReference type="GO" id="GO:0000287">
    <property type="term" value="F:magnesium ion binding"/>
    <property type="evidence" value="ECO:0007669"/>
    <property type="project" value="UniProtKB-UniRule"/>
</dbReference>
<dbReference type="NCBIfam" id="TIGR01331">
    <property type="entry name" value="bisphos_cysQ"/>
    <property type="match status" value="1"/>
</dbReference>
<feature type="binding site" evidence="9">
    <location>
        <position position="64"/>
    </location>
    <ligand>
        <name>substrate</name>
    </ligand>
</feature>
<feature type="binding site" evidence="9">
    <location>
        <position position="86"/>
    </location>
    <ligand>
        <name>Mg(2+)</name>
        <dbReference type="ChEBI" id="CHEBI:18420"/>
        <label>2</label>
    </ligand>
</feature>
<keyword evidence="7 9" id="KW-0460">Magnesium</keyword>
<dbReference type="OrthoDB" id="9785695at2"/>
<dbReference type="Gene3D" id="3.30.540.10">
    <property type="entry name" value="Fructose-1,6-Bisphosphatase, subunit A, domain 1"/>
    <property type="match status" value="1"/>
</dbReference>
<dbReference type="PANTHER" id="PTHR43028:SF5">
    <property type="entry name" value="3'(2'),5'-BISPHOSPHATE NUCLEOTIDASE 1"/>
    <property type="match status" value="1"/>
</dbReference>
<keyword evidence="3 9" id="KW-1003">Cell membrane</keyword>
<dbReference type="Proteomes" id="UP000294364">
    <property type="component" value="Chromosome"/>
</dbReference>
<dbReference type="HAMAP" id="MF_02095">
    <property type="entry name" value="CysQ"/>
    <property type="match status" value="1"/>
</dbReference>
<gene>
    <name evidence="9 11" type="primary">cysQ</name>
    <name evidence="11" type="ORF">ERCICURT3053_616</name>
</gene>
<comment type="function">
    <text evidence="9">Converts adenosine-3',5'-bisphosphate (PAP) to AMP.</text>
</comment>
<dbReference type="EMBL" id="LR217698">
    <property type="protein sequence ID" value="VFP78963.1"/>
    <property type="molecule type" value="Genomic_DNA"/>
</dbReference>
<feature type="binding site" evidence="9">
    <location>
        <position position="206"/>
    </location>
    <ligand>
        <name>substrate</name>
    </ligand>
</feature>
<comment type="subcellular location">
    <subcellularLocation>
        <location evidence="9">Cell inner membrane</location>
        <topology evidence="9">Peripheral membrane protein</topology>
        <orientation evidence="9">Cytoplasmic side</orientation>
    </subcellularLocation>
</comment>
<dbReference type="GO" id="GO:0050427">
    <property type="term" value="P:3'-phosphoadenosine 5'-phosphosulfate metabolic process"/>
    <property type="evidence" value="ECO:0007669"/>
    <property type="project" value="TreeGrafter"/>
</dbReference>
<comment type="catalytic activity">
    <reaction evidence="1 9">
        <text>adenosine 3',5'-bisphosphate + H2O = AMP + phosphate</text>
        <dbReference type="Rhea" id="RHEA:10040"/>
        <dbReference type="ChEBI" id="CHEBI:15377"/>
        <dbReference type="ChEBI" id="CHEBI:43474"/>
        <dbReference type="ChEBI" id="CHEBI:58343"/>
        <dbReference type="ChEBI" id="CHEBI:456215"/>
        <dbReference type="EC" id="3.1.3.7"/>
    </reaction>
</comment>
<dbReference type="PROSITE" id="PS00629">
    <property type="entry name" value="IMP_1"/>
    <property type="match status" value="1"/>
</dbReference>
<feature type="binding site" evidence="10">
    <location>
        <position position="83"/>
    </location>
    <ligand>
        <name>Mg(2+)</name>
        <dbReference type="ChEBI" id="CHEBI:18420"/>
        <label>1</label>
        <note>catalytic</note>
    </ligand>
</feature>
<dbReference type="PANTHER" id="PTHR43028">
    <property type="entry name" value="3'(2'),5'-BISPHOSPHATE NUCLEOTIDASE 1"/>
    <property type="match status" value="1"/>
</dbReference>
<evidence type="ECO:0000256" key="10">
    <source>
        <dbReference type="PIRSR" id="PIRSR600760-2"/>
    </source>
</evidence>
<evidence type="ECO:0000313" key="11">
    <source>
        <dbReference type="EMBL" id="VFP78963.1"/>
    </source>
</evidence>
<keyword evidence="8 9" id="KW-0472">Membrane</keyword>
<keyword evidence="5 9" id="KW-0479">Metal-binding</keyword>
<reference evidence="11 12" key="1">
    <citation type="submission" date="2019-02" db="EMBL/GenBank/DDBJ databases">
        <authorList>
            <person name="Manzano-Marin A."/>
            <person name="Manzano-Marin A."/>
        </authorList>
    </citation>
    <scope>NUCLEOTIDE SEQUENCE [LARGE SCALE GENOMIC DNA]</scope>
    <source>
        <strain evidence="11 12">ErCicurtihirsuta</strain>
    </source>
</reference>
<dbReference type="AlphaFoldDB" id="A0A451D0J9"/>
<feature type="binding site" evidence="10">
    <location>
        <position position="64"/>
    </location>
    <ligand>
        <name>Mg(2+)</name>
        <dbReference type="ChEBI" id="CHEBI:18420"/>
        <label>1</label>
        <note>catalytic</note>
    </ligand>
</feature>
<dbReference type="PRINTS" id="PR00377">
    <property type="entry name" value="IMPHPHTASES"/>
</dbReference>
<accession>A0A451D0J9</accession>
<feature type="binding site" evidence="9">
    <location>
        <position position="83"/>
    </location>
    <ligand>
        <name>Mg(2+)</name>
        <dbReference type="ChEBI" id="CHEBI:18420"/>
        <label>2</label>
    </ligand>
</feature>
<dbReference type="GO" id="GO:0005886">
    <property type="term" value="C:plasma membrane"/>
    <property type="evidence" value="ECO:0007669"/>
    <property type="project" value="UniProtKB-SubCell"/>
</dbReference>
<evidence type="ECO:0000256" key="2">
    <source>
        <dbReference type="ARBA" id="ARBA00005289"/>
    </source>
</evidence>
<dbReference type="GO" id="GO:0000103">
    <property type="term" value="P:sulfate assimilation"/>
    <property type="evidence" value="ECO:0007669"/>
    <property type="project" value="TreeGrafter"/>
</dbReference>
<comment type="similarity">
    <text evidence="2 9">Belongs to the inositol monophosphatase superfamily. CysQ family.</text>
</comment>
<keyword evidence="6 9" id="KW-0378">Hydrolase</keyword>
<sequence length="247" mass="27704">MIDKICSLAYQAGCAIIQVYDGFIPLNIQKKSDNSLVTNADFSAHKIISEGLKILTPQIPILSEEESDLWINRQNWTKYWLVDPLDGTAEFLNHNDEFTVNIALIQSGIPVLGVIYAPALKKMYFAIKDKAWKKENGLNMQLQVKNAQPPIVVISRSHNNNYKLNNYLKTLPKHQVIKMGSSLKFCMIAEGRAQIYPRLGKTHIWDTGAGHAIAMGSGAKMTNFQGKHIDYTPTQSCLNPEFIVSLI</sequence>
<dbReference type="EC" id="3.1.3.7" evidence="9"/>
<dbReference type="CDD" id="cd01638">
    <property type="entry name" value="CysQ"/>
    <property type="match status" value="1"/>
</dbReference>
<dbReference type="Pfam" id="PF00459">
    <property type="entry name" value="Inositol_P"/>
    <property type="match status" value="1"/>
</dbReference>
<name>A0A451D0J9_9GAMM</name>
<comment type="cofactor">
    <cofactor evidence="9 10">
        <name>Mg(2+)</name>
        <dbReference type="ChEBI" id="CHEBI:18420"/>
    </cofactor>
</comment>
<evidence type="ECO:0000256" key="6">
    <source>
        <dbReference type="ARBA" id="ARBA00022801"/>
    </source>
</evidence>
<feature type="binding site" evidence="9">
    <location>
        <position position="64"/>
    </location>
    <ligand>
        <name>Mg(2+)</name>
        <dbReference type="ChEBI" id="CHEBI:18420"/>
        <label>1</label>
    </ligand>
</feature>
<organism evidence="11 12">
    <name type="scientific">Candidatus Erwinia haradaeae</name>
    <dbReference type="NCBI Taxonomy" id="1922217"/>
    <lineage>
        <taxon>Bacteria</taxon>
        <taxon>Pseudomonadati</taxon>
        <taxon>Pseudomonadota</taxon>
        <taxon>Gammaproteobacteria</taxon>
        <taxon>Enterobacterales</taxon>
        <taxon>Erwiniaceae</taxon>
        <taxon>Erwinia</taxon>
    </lineage>
</organism>
<dbReference type="FunFam" id="3.40.190.80:FF:000005">
    <property type="entry name" value="3'(2'),5'-bisphosphate nucleotidase CysQ"/>
    <property type="match status" value="1"/>
</dbReference>
<feature type="binding site" evidence="9">
    <location>
        <position position="206"/>
    </location>
    <ligand>
        <name>Mg(2+)</name>
        <dbReference type="ChEBI" id="CHEBI:18420"/>
        <label>2</label>
    </ligand>
</feature>
<dbReference type="FunFam" id="3.30.540.10:FF:000007">
    <property type="entry name" value="3'(2'),5'-bisphosphate nucleotidase CysQ"/>
    <property type="match status" value="1"/>
</dbReference>
<keyword evidence="4 9" id="KW-0997">Cell inner membrane</keyword>
<dbReference type="InterPro" id="IPR020583">
    <property type="entry name" value="Inositol_monoP_metal-BS"/>
</dbReference>
<feature type="binding site" evidence="9">
    <location>
        <position position="83"/>
    </location>
    <ligand>
        <name>Mg(2+)</name>
        <dbReference type="ChEBI" id="CHEBI:18420"/>
        <label>1</label>
    </ligand>
</feature>
<evidence type="ECO:0000256" key="7">
    <source>
        <dbReference type="ARBA" id="ARBA00022842"/>
    </source>
</evidence>
<dbReference type="InterPro" id="IPR006240">
    <property type="entry name" value="CysQ"/>
</dbReference>
<dbReference type="Gene3D" id="3.40.190.80">
    <property type="match status" value="1"/>
</dbReference>
<feature type="binding site" evidence="9">
    <location>
        <begin position="85"/>
        <end position="88"/>
    </location>
    <ligand>
        <name>substrate</name>
    </ligand>
</feature>
<dbReference type="RefSeq" id="WP_157992325.1">
    <property type="nucleotide sequence ID" value="NZ_LR217698.1"/>
</dbReference>
<proteinExistence type="inferred from homology"/>
<evidence type="ECO:0000256" key="4">
    <source>
        <dbReference type="ARBA" id="ARBA00022519"/>
    </source>
</evidence>
<evidence type="ECO:0000256" key="8">
    <source>
        <dbReference type="ARBA" id="ARBA00023136"/>
    </source>
</evidence>
<feature type="binding site" evidence="9">
    <location>
        <position position="85"/>
    </location>
    <ligand>
        <name>Mg(2+)</name>
        <dbReference type="ChEBI" id="CHEBI:18420"/>
        <label>1</label>
    </ligand>
</feature>
<dbReference type="InterPro" id="IPR050725">
    <property type="entry name" value="CysQ/Inositol_MonoPase"/>
</dbReference>
<dbReference type="InterPro" id="IPR000760">
    <property type="entry name" value="Inositol_monophosphatase-like"/>
</dbReference>